<proteinExistence type="predicted"/>
<evidence type="ECO:0000313" key="2">
    <source>
        <dbReference type="Proteomes" id="UP000694892"/>
    </source>
</evidence>
<accession>A0A974DBC7</accession>
<name>A0A974DBC7_XENLA</name>
<protein>
    <submittedName>
        <fullName evidence="1">Uncharacterized protein</fullName>
    </submittedName>
</protein>
<gene>
    <name evidence="1" type="ORF">XELAEV_18021509mg</name>
</gene>
<organism evidence="1 2">
    <name type="scientific">Xenopus laevis</name>
    <name type="common">African clawed frog</name>
    <dbReference type="NCBI Taxonomy" id="8355"/>
    <lineage>
        <taxon>Eukaryota</taxon>
        <taxon>Metazoa</taxon>
        <taxon>Chordata</taxon>
        <taxon>Craniata</taxon>
        <taxon>Vertebrata</taxon>
        <taxon>Euteleostomi</taxon>
        <taxon>Amphibia</taxon>
        <taxon>Batrachia</taxon>
        <taxon>Anura</taxon>
        <taxon>Pipoidea</taxon>
        <taxon>Pipidae</taxon>
        <taxon>Xenopodinae</taxon>
        <taxon>Xenopus</taxon>
        <taxon>Xenopus</taxon>
    </lineage>
</organism>
<reference evidence="2" key="1">
    <citation type="journal article" date="2016" name="Nature">
        <title>Genome evolution in the allotetraploid frog Xenopus laevis.</title>
        <authorList>
            <person name="Session A.M."/>
            <person name="Uno Y."/>
            <person name="Kwon T."/>
            <person name="Chapman J.A."/>
            <person name="Toyoda A."/>
            <person name="Takahashi S."/>
            <person name="Fukui A."/>
            <person name="Hikosaka A."/>
            <person name="Suzuki A."/>
            <person name="Kondo M."/>
            <person name="van Heeringen S.J."/>
            <person name="Quigley I."/>
            <person name="Heinz S."/>
            <person name="Ogino H."/>
            <person name="Ochi H."/>
            <person name="Hellsten U."/>
            <person name="Lyons J.B."/>
            <person name="Simakov O."/>
            <person name="Putnam N."/>
            <person name="Stites J."/>
            <person name="Kuroki Y."/>
            <person name="Tanaka T."/>
            <person name="Michiue T."/>
            <person name="Watanabe M."/>
            <person name="Bogdanovic O."/>
            <person name="Lister R."/>
            <person name="Georgiou G."/>
            <person name="Paranjpe S.S."/>
            <person name="van Kruijsbergen I."/>
            <person name="Shu S."/>
            <person name="Carlson J."/>
            <person name="Kinoshita T."/>
            <person name="Ohta Y."/>
            <person name="Mawaribuchi S."/>
            <person name="Jenkins J."/>
            <person name="Grimwood J."/>
            <person name="Schmutz J."/>
            <person name="Mitros T."/>
            <person name="Mozaffari S.V."/>
            <person name="Suzuki Y."/>
            <person name="Haramoto Y."/>
            <person name="Yamamoto T.S."/>
            <person name="Takagi C."/>
            <person name="Heald R."/>
            <person name="Miller K."/>
            <person name="Haudenschild C."/>
            <person name="Kitzman J."/>
            <person name="Nakayama T."/>
            <person name="Izutsu Y."/>
            <person name="Robert J."/>
            <person name="Fortriede J."/>
            <person name="Burns K."/>
            <person name="Lotay V."/>
            <person name="Karimi K."/>
            <person name="Yasuoka Y."/>
            <person name="Dichmann D.S."/>
            <person name="Flajnik M.F."/>
            <person name="Houston D.W."/>
            <person name="Shendure J."/>
            <person name="DuPasquier L."/>
            <person name="Vize P.D."/>
            <person name="Zorn A.M."/>
            <person name="Ito M."/>
            <person name="Marcotte E.M."/>
            <person name="Wallingford J.B."/>
            <person name="Ito Y."/>
            <person name="Asashima M."/>
            <person name="Ueno N."/>
            <person name="Matsuda Y."/>
            <person name="Veenstra G.J."/>
            <person name="Fujiyama A."/>
            <person name="Harland R.M."/>
            <person name="Taira M."/>
            <person name="Rokhsar D.S."/>
        </authorList>
    </citation>
    <scope>NUCLEOTIDE SEQUENCE [LARGE SCALE GENOMIC DNA]</scope>
    <source>
        <strain evidence="2">J</strain>
    </source>
</reference>
<sequence length="91" mass="10410">MPRVMGSIFNIPYLILKCFKLMKGEMLPRHIQIEFTYHLDYCMALELFIGKMFFFVMGNLHPFKCSITSSHILPTRGTIIVPLATLLAGNS</sequence>
<dbReference type="EMBL" id="CM004471">
    <property type="protein sequence ID" value="OCT87810.1"/>
    <property type="molecule type" value="Genomic_DNA"/>
</dbReference>
<dbReference type="Proteomes" id="UP000694892">
    <property type="component" value="Chromosome 3S"/>
</dbReference>
<dbReference type="AlphaFoldDB" id="A0A974DBC7"/>
<evidence type="ECO:0000313" key="1">
    <source>
        <dbReference type="EMBL" id="OCT87810.1"/>
    </source>
</evidence>